<evidence type="ECO:0000313" key="3">
    <source>
        <dbReference type="Proteomes" id="UP000198287"/>
    </source>
</evidence>
<comment type="caution">
    <text evidence="2">The sequence shown here is derived from an EMBL/GenBank/DDBJ whole genome shotgun (WGS) entry which is preliminary data.</text>
</comment>
<keyword evidence="1" id="KW-0732">Signal</keyword>
<feature type="signal peptide" evidence="1">
    <location>
        <begin position="1"/>
        <end position="21"/>
    </location>
</feature>
<dbReference type="Proteomes" id="UP000198287">
    <property type="component" value="Unassembled WGS sequence"/>
</dbReference>
<dbReference type="AlphaFoldDB" id="A0A226DMQ9"/>
<feature type="chain" id="PRO_5013121627" evidence="1">
    <location>
        <begin position="22"/>
        <end position="228"/>
    </location>
</feature>
<sequence length="228" mass="26013">MAISAKFFLLVVTSGITGLLAEIPPKRVCYQCTYEKPPVWNWNDADCYGPEMKPIYCDDFVTECFVDRVRGRGCQIRDDSWPRNHCDDQTCTCETDFCNGPELRPKGRRNKGLTCNVCTGRAEIPPEGRDWRWTPLYEYFNKQKYSGNCTNFTEEAQQDEKHQAKCPDEWRNPFCYLHKKFGGGCDSADSTAFYLDDLPHLVGQCNDVGCNCDDADLCNGPLLRGVRP</sequence>
<organism evidence="2 3">
    <name type="scientific">Folsomia candida</name>
    <name type="common">Springtail</name>
    <dbReference type="NCBI Taxonomy" id="158441"/>
    <lineage>
        <taxon>Eukaryota</taxon>
        <taxon>Metazoa</taxon>
        <taxon>Ecdysozoa</taxon>
        <taxon>Arthropoda</taxon>
        <taxon>Hexapoda</taxon>
        <taxon>Collembola</taxon>
        <taxon>Entomobryomorpha</taxon>
        <taxon>Isotomoidea</taxon>
        <taxon>Isotomidae</taxon>
        <taxon>Proisotominae</taxon>
        <taxon>Folsomia</taxon>
    </lineage>
</organism>
<reference evidence="2 3" key="1">
    <citation type="submission" date="2015-12" db="EMBL/GenBank/DDBJ databases">
        <title>The genome of Folsomia candida.</title>
        <authorList>
            <person name="Faddeeva A."/>
            <person name="Derks M.F."/>
            <person name="Anvar Y."/>
            <person name="Smit S."/>
            <person name="Van Straalen N."/>
            <person name="Roelofs D."/>
        </authorList>
    </citation>
    <scope>NUCLEOTIDE SEQUENCE [LARGE SCALE GENOMIC DNA]</scope>
    <source>
        <strain evidence="2 3">VU population</strain>
        <tissue evidence="2">Whole body</tissue>
    </source>
</reference>
<dbReference type="EMBL" id="LNIX01000015">
    <property type="protein sequence ID" value="OXA46493.1"/>
    <property type="molecule type" value="Genomic_DNA"/>
</dbReference>
<keyword evidence="3" id="KW-1185">Reference proteome</keyword>
<proteinExistence type="predicted"/>
<accession>A0A226DMQ9</accession>
<evidence type="ECO:0000313" key="2">
    <source>
        <dbReference type="EMBL" id="OXA46493.1"/>
    </source>
</evidence>
<gene>
    <name evidence="2" type="ORF">Fcan01_18876</name>
</gene>
<evidence type="ECO:0000256" key="1">
    <source>
        <dbReference type="SAM" id="SignalP"/>
    </source>
</evidence>
<name>A0A226DMQ9_FOLCA</name>
<protein>
    <submittedName>
        <fullName evidence="2">Uncharacterized protein</fullName>
    </submittedName>
</protein>